<dbReference type="AlphaFoldDB" id="B9XSC0"/>
<dbReference type="EMBL" id="ABOX02000077">
    <property type="protein sequence ID" value="EEF57253.1"/>
    <property type="molecule type" value="Genomic_DNA"/>
</dbReference>
<reference evidence="2 3" key="1">
    <citation type="journal article" date="2011" name="J. Bacteriol.">
        <title>Genome sequence of 'Pedosphaera parvula' Ellin514, an aerobic Verrucomicrobial isolate from pasture soil.</title>
        <authorList>
            <person name="Kant R."/>
            <person name="van Passel M.W."/>
            <person name="Sangwan P."/>
            <person name="Palva A."/>
            <person name="Lucas S."/>
            <person name="Copeland A."/>
            <person name="Lapidus A."/>
            <person name="Glavina Del Rio T."/>
            <person name="Dalin E."/>
            <person name="Tice H."/>
            <person name="Bruce D."/>
            <person name="Goodwin L."/>
            <person name="Pitluck S."/>
            <person name="Chertkov O."/>
            <person name="Larimer F.W."/>
            <person name="Land M.L."/>
            <person name="Hauser L."/>
            <person name="Brettin T.S."/>
            <person name="Detter J.C."/>
            <person name="Han S."/>
            <person name="de Vos W.M."/>
            <person name="Janssen P.H."/>
            <person name="Smidt H."/>
        </authorList>
    </citation>
    <scope>NUCLEOTIDE SEQUENCE [LARGE SCALE GENOMIC DNA]</scope>
    <source>
        <strain evidence="2 3">Ellin514</strain>
    </source>
</reference>
<proteinExistence type="predicted"/>
<gene>
    <name evidence="2" type="ORF">Cflav_PD0406</name>
</gene>
<keyword evidence="3" id="KW-1185">Reference proteome</keyword>
<protein>
    <submittedName>
        <fullName evidence="2">Uncharacterized protein</fullName>
    </submittedName>
</protein>
<sequence length="84" mass="9460">MHLSKVMNGVVNPLDETGTWPDSFRAGLQDRSRTIEGPVVTRLYVEASPHPKIPDPAEMLHEAHEPQIPLEYPTMVRFVVEPNS</sequence>
<evidence type="ECO:0000313" key="3">
    <source>
        <dbReference type="Proteomes" id="UP000003688"/>
    </source>
</evidence>
<evidence type="ECO:0000256" key="1">
    <source>
        <dbReference type="SAM" id="MobiDB-lite"/>
    </source>
</evidence>
<evidence type="ECO:0000313" key="2">
    <source>
        <dbReference type="EMBL" id="EEF57253.1"/>
    </source>
</evidence>
<dbReference type="Proteomes" id="UP000003688">
    <property type="component" value="Unassembled WGS sequence"/>
</dbReference>
<name>B9XSC0_PEDPL</name>
<accession>B9XSC0</accession>
<comment type="caution">
    <text evidence="2">The sequence shown here is derived from an EMBL/GenBank/DDBJ whole genome shotgun (WGS) entry which is preliminary data.</text>
</comment>
<organism evidence="2 3">
    <name type="scientific">Pedosphaera parvula (strain Ellin514)</name>
    <dbReference type="NCBI Taxonomy" id="320771"/>
    <lineage>
        <taxon>Bacteria</taxon>
        <taxon>Pseudomonadati</taxon>
        <taxon>Verrucomicrobiota</taxon>
        <taxon>Pedosphaerae</taxon>
        <taxon>Pedosphaerales</taxon>
        <taxon>Pedosphaeraceae</taxon>
        <taxon>Pedosphaera</taxon>
    </lineage>
</organism>
<dbReference type="STRING" id="320771.Cflav_PD0406"/>
<feature type="region of interest" description="Disordered" evidence="1">
    <location>
        <begin position="1"/>
        <end position="26"/>
    </location>
</feature>